<dbReference type="EMBL" id="QXCT01000001">
    <property type="protein sequence ID" value="MDW9250879.1"/>
    <property type="molecule type" value="Genomic_DNA"/>
</dbReference>
<proteinExistence type="predicted"/>
<organism evidence="1 2">
    <name type="scientific">Burkholderia thailandensis</name>
    <dbReference type="NCBI Taxonomy" id="57975"/>
    <lineage>
        <taxon>Bacteria</taxon>
        <taxon>Pseudomonadati</taxon>
        <taxon>Pseudomonadota</taxon>
        <taxon>Betaproteobacteria</taxon>
        <taxon>Burkholderiales</taxon>
        <taxon>Burkholderiaceae</taxon>
        <taxon>Burkholderia</taxon>
        <taxon>pseudomallei group</taxon>
    </lineage>
</organism>
<evidence type="ECO:0000313" key="2">
    <source>
        <dbReference type="Proteomes" id="UP001272137"/>
    </source>
</evidence>
<protein>
    <submittedName>
        <fullName evidence="1">Uncharacterized protein</fullName>
    </submittedName>
</protein>
<name>A0AAW9CQI8_BURTH</name>
<comment type="caution">
    <text evidence="1">The sequence shown here is derived from an EMBL/GenBank/DDBJ whole genome shotgun (WGS) entry which is preliminary data.</text>
</comment>
<evidence type="ECO:0000313" key="1">
    <source>
        <dbReference type="EMBL" id="MDW9250879.1"/>
    </source>
</evidence>
<gene>
    <name evidence="1" type="ORF">C7S16_4436</name>
</gene>
<accession>A0AAW9CQI8</accession>
<dbReference type="Proteomes" id="UP001272137">
    <property type="component" value="Unassembled WGS sequence"/>
</dbReference>
<sequence length="49" mass="5350">MRWARGAGAEPPSPHSGGFAQTRCVWAFFDARVAAHACYEWAAAGIPWM</sequence>
<reference evidence="1" key="1">
    <citation type="submission" date="2018-08" db="EMBL/GenBank/DDBJ databases">
        <title>Identification of Burkholderia cepacia strains that express a Burkholderia pseudomallei-like capsular polysaccharide.</title>
        <authorList>
            <person name="Burtnick M.N."/>
            <person name="Vongsouvath M."/>
            <person name="Newton P."/>
            <person name="Wuthiekanun V."/>
            <person name="Limmathurotsakul D."/>
            <person name="Brett P.J."/>
            <person name="Chantratita N."/>
            <person name="Dance D.A."/>
        </authorList>
    </citation>
    <scope>NUCLEOTIDE SEQUENCE</scope>
    <source>
        <strain evidence="1">SBXCC001</strain>
    </source>
</reference>
<dbReference type="AlphaFoldDB" id="A0AAW9CQI8"/>